<reference evidence="9 10" key="1">
    <citation type="submission" date="2023-07" db="EMBL/GenBank/DDBJ databases">
        <title>Genomic Encyclopedia of Type Strains, Phase IV (KMG-IV): sequencing the most valuable type-strain genomes for metagenomic binning, comparative biology and taxonomic classification.</title>
        <authorList>
            <person name="Goeker M."/>
        </authorList>
    </citation>
    <scope>NUCLEOTIDE SEQUENCE [LARGE SCALE GENOMIC DNA]</scope>
    <source>
        <strain evidence="9 10">DSM 9768</strain>
    </source>
</reference>
<dbReference type="EMBL" id="JAUSUG010000001">
    <property type="protein sequence ID" value="MDQ0253151.1"/>
    <property type="molecule type" value="Genomic_DNA"/>
</dbReference>
<evidence type="ECO:0000259" key="8">
    <source>
        <dbReference type="Pfam" id="PF02706"/>
    </source>
</evidence>
<evidence type="ECO:0000256" key="7">
    <source>
        <dbReference type="SAM" id="Phobius"/>
    </source>
</evidence>
<feature type="transmembrane region" description="Helical" evidence="7">
    <location>
        <begin position="166"/>
        <end position="185"/>
    </location>
</feature>
<keyword evidence="6 7" id="KW-0472">Membrane</keyword>
<dbReference type="Pfam" id="PF02706">
    <property type="entry name" value="Wzz"/>
    <property type="match status" value="1"/>
</dbReference>
<evidence type="ECO:0000313" key="10">
    <source>
        <dbReference type="Proteomes" id="UP001230005"/>
    </source>
</evidence>
<sequence length="251" mass="27837">MEQARGKEIEIKKLVTLFKKRLWIILLITVAAGAAGKFYVSYTEPAPIYSSSSRIIIHESSGFMDTLLVFIREKPVMEGVIEELELGISPEALSRQIQVNRVGSSQIIEISAINPNPELATVLANTVPIVFMEQVKEVFNYRNVDMLSEAVVSSNPQPINPPSNRMFHIAIVFGLVVGVGFVFLLDSLDNTLRSEREIEKLLGIPVVGSVSKIKKAAVGKKKEKKVITIRTEVGGEVIDNKDFEEKRVNNS</sequence>
<dbReference type="InterPro" id="IPR003856">
    <property type="entry name" value="LPS_length_determ_N"/>
</dbReference>
<accession>A0ABT9ZQY8</accession>
<evidence type="ECO:0000256" key="3">
    <source>
        <dbReference type="ARBA" id="ARBA00022475"/>
    </source>
</evidence>
<dbReference type="PANTHER" id="PTHR32309">
    <property type="entry name" value="TYROSINE-PROTEIN KINASE"/>
    <property type="match status" value="1"/>
</dbReference>
<protein>
    <submittedName>
        <fullName evidence="9">Capsular polysaccharide biosynthesis protein</fullName>
    </submittedName>
</protein>
<organism evidence="9 10">
    <name type="scientific">Evansella vedderi</name>
    <dbReference type="NCBI Taxonomy" id="38282"/>
    <lineage>
        <taxon>Bacteria</taxon>
        <taxon>Bacillati</taxon>
        <taxon>Bacillota</taxon>
        <taxon>Bacilli</taxon>
        <taxon>Bacillales</taxon>
        <taxon>Bacillaceae</taxon>
        <taxon>Evansella</taxon>
    </lineage>
</organism>
<dbReference type="RefSeq" id="WP_307321377.1">
    <property type="nucleotide sequence ID" value="NZ_JAUSUG010000001.1"/>
</dbReference>
<evidence type="ECO:0000256" key="6">
    <source>
        <dbReference type="ARBA" id="ARBA00023136"/>
    </source>
</evidence>
<keyword evidence="5 7" id="KW-1133">Transmembrane helix</keyword>
<proteinExistence type="inferred from homology"/>
<evidence type="ECO:0000256" key="5">
    <source>
        <dbReference type="ARBA" id="ARBA00022989"/>
    </source>
</evidence>
<gene>
    <name evidence="9" type="ORF">J2S74_000523</name>
</gene>
<evidence type="ECO:0000256" key="2">
    <source>
        <dbReference type="ARBA" id="ARBA00006683"/>
    </source>
</evidence>
<dbReference type="PANTHER" id="PTHR32309:SF31">
    <property type="entry name" value="CAPSULAR EXOPOLYSACCHARIDE FAMILY"/>
    <property type="match status" value="1"/>
</dbReference>
<keyword evidence="4 7" id="KW-0812">Transmembrane</keyword>
<keyword evidence="10" id="KW-1185">Reference proteome</keyword>
<evidence type="ECO:0000256" key="4">
    <source>
        <dbReference type="ARBA" id="ARBA00022692"/>
    </source>
</evidence>
<comment type="subcellular location">
    <subcellularLocation>
        <location evidence="1">Cell membrane</location>
        <topology evidence="1">Multi-pass membrane protein</topology>
    </subcellularLocation>
</comment>
<name>A0ABT9ZQY8_9BACI</name>
<feature type="transmembrane region" description="Helical" evidence="7">
    <location>
        <begin position="21"/>
        <end position="40"/>
    </location>
</feature>
<dbReference type="InterPro" id="IPR050445">
    <property type="entry name" value="Bact_polysacc_biosynth/exp"/>
</dbReference>
<feature type="domain" description="Polysaccharide chain length determinant N-terminal" evidence="8">
    <location>
        <begin position="8"/>
        <end position="62"/>
    </location>
</feature>
<comment type="similarity">
    <text evidence="2">Belongs to the CpsC/CapA family.</text>
</comment>
<evidence type="ECO:0000313" key="9">
    <source>
        <dbReference type="EMBL" id="MDQ0253151.1"/>
    </source>
</evidence>
<keyword evidence="3" id="KW-1003">Cell membrane</keyword>
<comment type="caution">
    <text evidence="9">The sequence shown here is derived from an EMBL/GenBank/DDBJ whole genome shotgun (WGS) entry which is preliminary data.</text>
</comment>
<dbReference type="Proteomes" id="UP001230005">
    <property type="component" value="Unassembled WGS sequence"/>
</dbReference>
<evidence type="ECO:0000256" key="1">
    <source>
        <dbReference type="ARBA" id="ARBA00004651"/>
    </source>
</evidence>